<evidence type="ECO:0000259" key="4">
    <source>
        <dbReference type="Pfam" id="PF00135"/>
    </source>
</evidence>
<keyword evidence="2 3" id="KW-0378">Hydrolase</keyword>
<protein>
    <recommendedName>
        <fullName evidence="3">Carboxylic ester hydrolase</fullName>
        <ecNumber evidence="3">3.1.1.-</ecNumber>
    </recommendedName>
</protein>
<accession>A0A1B3Z5D4</accession>
<evidence type="ECO:0000256" key="2">
    <source>
        <dbReference type="ARBA" id="ARBA00022801"/>
    </source>
</evidence>
<dbReference type="Proteomes" id="UP000094256">
    <property type="component" value="Chromosome"/>
</dbReference>
<dbReference type="InterPro" id="IPR029058">
    <property type="entry name" value="AB_hydrolase_fold"/>
</dbReference>
<keyword evidence="6" id="KW-1185">Reference proteome</keyword>
<dbReference type="PROSITE" id="PS00941">
    <property type="entry name" value="CARBOXYLESTERASE_B_2"/>
    <property type="match status" value="1"/>
</dbReference>
<feature type="chain" id="PRO_5008446524" description="Carboxylic ester hydrolase" evidence="3">
    <location>
        <begin position="30"/>
        <end position="531"/>
    </location>
</feature>
<evidence type="ECO:0000313" key="6">
    <source>
        <dbReference type="Proteomes" id="UP000094256"/>
    </source>
</evidence>
<dbReference type="KEGG" id="span:AWL63_00235"/>
<evidence type="ECO:0000256" key="1">
    <source>
        <dbReference type="ARBA" id="ARBA00005964"/>
    </source>
</evidence>
<dbReference type="InterPro" id="IPR019819">
    <property type="entry name" value="Carboxylesterase_B_CS"/>
</dbReference>
<evidence type="ECO:0000256" key="3">
    <source>
        <dbReference type="RuleBase" id="RU361235"/>
    </source>
</evidence>
<gene>
    <name evidence="5" type="ORF">AWL63_00235</name>
</gene>
<dbReference type="EC" id="3.1.1.-" evidence="3"/>
<feature type="domain" description="Carboxylesterase type B" evidence="4">
    <location>
        <begin position="36"/>
        <end position="515"/>
    </location>
</feature>
<dbReference type="InterPro" id="IPR002018">
    <property type="entry name" value="CarbesteraseB"/>
</dbReference>
<dbReference type="InterPro" id="IPR006311">
    <property type="entry name" value="TAT_signal"/>
</dbReference>
<comment type="similarity">
    <text evidence="1 3">Belongs to the type-B carboxylesterase/lipase family.</text>
</comment>
<reference evidence="5 6" key="1">
    <citation type="submission" date="2016-01" db="EMBL/GenBank/DDBJ databases">
        <title>Complete genome and mega plasmid sequence of Sphingomonas panacis DCY99 elicits systemic resistance in rice to Xanthomonas oryzae.</title>
        <authorList>
            <person name="Kim Y.J."/>
            <person name="Yang D.C."/>
            <person name="Sing P."/>
        </authorList>
    </citation>
    <scope>NUCLEOTIDE SEQUENCE [LARGE SCALE GENOMIC DNA]</scope>
    <source>
        <strain evidence="5 6">DCY99</strain>
    </source>
</reference>
<dbReference type="PROSITE" id="PS00122">
    <property type="entry name" value="CARBOXYLESTERASE_B_1"/>
    <property type="match status" value="1"/>
</dbReference>
<dbReference type="EMBL" id="CP014168">
    <property type="protein sequence ID" value="AOH82643.1"/>
    <property type="molecule type" value="Genomic_DNA"/>
</dbReference>
<dbReference type="GO" id="GO:0016787">
    <property type="term" value="F:hydrolase activity"/>
    <property type="evidence" value="ECO:0007669"/>
    <property type="project" value="UniProtKB-KW"/>
</dbReference>
<dbReference type="PANTHER" id="PTHR11559">
    <property type="entry name" value="CARBOXYLESTERASE"/>
    <property type="match status" value="1"/>
</dbReference>
<dbReference type="RefSeq" id="WP_169833060.1">
    <property type="nucleotide sequence ID" value="NZ_CP014168.1"/>
</dbReference>
<dbReference type="SUPFAM" id="SSF53474">
    <property type="entry name" value="alpha/beta-Hydrolases"/>
    <property type="match status" value="1"/>
</dbReference>
<feature type="signal peptide" evidence="3">
    <location>
        <begin position="1"/>
        <end position="29"/>
    </location>
</feature>
<evidence type="ECO:0000313" key="5">
    <source>
        <dbReference type="EMBL" id="AOH82643.1"/>
    </source>
</evidence>
<dbReference type="Pfam" id="PF00135">
    <property type="entry name" value="COesterase"/>
    <property type="match status" value="1"/>
</dbReference>
<sequence>MNRHLTITRRGLIGSVAALGALATSRAFARDFGAATAIVETASGPLRGRFEAGDVQAFKGLRYAAPPVGPLRFRPPQPLAKWTGIIDAAQFGNAAIQSPRQPDAPFDERQSEDCLFLNVWTPDLAGKKPVMVWLHGGAFSSGAAGRPTYWGQQFARDGVVLVSVNHRLNVFGFMQLPDAWGPDYASSGIAGMLDIVQALQWVKANIARFGGDPDNVTIFGESGGGAKVSLLLGMPPARGLYHKAIIQSGAALDATPRAYAQSLGNALTEVLGVKPGDVSALAAVDTQKIFDSQQRAIDAVAKLDRGGFLSGGFTPSIDGNALPRGPFTPEAQPWIADIPLIVGTNKDEGTMFALGNAALAGATDATFDAEVRKAYPKQADKVAAAFRAAYPGYTPADLITAMNGNRMFWVDSIKLAERKTRQPAPVWMYRMDHELPTMGGRLKAGHATELSYVFGTYDNIPNFVGTGPEPARMSAQMHPAWVAFAKAGKPEAPTLPAWPQYDLARRQTMIFNLESHVESDPHGDLRKLIVA</sequence>
<dbReference type="Gene3D" id="3.40.50.1820">
    <property type="entry name" value="alpha/beta hydrolase"/>
    <property type="match status" value="1"/>
</dbReference>
<keyword evidence="3" id="KW-0732">Signal</keyword>
<dbReference type="InterPro" id="IPR019826">
    <property type="entry name" value="Carboxylesterase_B_AS"/>
</dbReference>
<proteinExistence type="inferred from homology"/>
<dbReference type="AlphaFoldDB" id="A0A1B3Z5D4"/>
<dbReference type="STRING" id="1560345.AWL63_00235"/>
<dbReference type="InterPro" id="IPR050309">
    <property type="entry name" value="Type-B_Carboxylest/Lipase"/>
</dbReference>
<organism evidence="5 6">
    <name type="scientific">Sphingomonas panacis</name>
    <dbReference type="NCBI Taxonomy" id="1560345"/>
    <lineage>
        <taxon>Bacteria</taxon>
        <taxon>Pseudomonadati</taxon>
        <taxon>Pseudomonadota</taxon>
        <taxon>Alphaproteobacteria</taxon>
        <taxon>Sphingomonadales</taxon>
        <taxon>Sphingomonadaceae</taxon>
        <taxon>Sphingomonas</taxon>
    </lineage>
</organism>
<dbReference type="PROSITE" id="PS51318">
    <property type="entry name" value="TAT"/>
    <property type="match status" value="1"/>
</dbReference>
<name>A0A1B3Z5D4_9SPHN</name>